<keyword evidence="2" id="KW-0808">Transferase</keyword>
<gene>
    <name evidence="2" type="ORF">ABT57_07695</name>
</gene>
<dbReference type="InterPro" id="IPR007685">
    <property type="entry name" value="RelA_SpoT"/>
</dbReference>
<dbReference type="SUPFAM" id="SSF81301">
    <property type="entry name" value="Nucleotidyltransferase"/>
    <property type="match status" value="1"/>
</dbReference>
<dbReference type="OrthoDB" id="5823369at2"/>
<feature type="chain" id="PRO_5005252569" evidence="1">
    <location>
        <begin position="25"/>
        <end position="262"/>
    </location>
</feature>
<dbReference type="EMBL" id="LDOU01000006">
    <property type="protein sequence ID" value="KLV10423.1"/>
    <property type="molecule type" value="Genomic_DNA"/>
</dbReference>
<dbReference type="PATRIC" id="fig|320778.3.peg.1665"/>
<dbReference type="Proteomes" id="UP000035909">
    <property type="component" value="Unassembled WGS sequence"/>
</dbReference>
<dbReference type="InterPro" id="IPR043519">
    <property type="entry name" value="NT_sf"/>
</dbReference>
<proteinExistence type="predicted"/>
<reference evidence="2 3" key="1">
    <citation type="submission" date="2015-05" db="EMBL/GenBank/DDBJ databases">
        <title>Photobacterium galathea sp. nov.</title>
        <authorList>
            <person name="Machado H."/>
            <person name="Gram L."/>
        </authorList>
    </citation>
    <scope>NUCLEOTIDE SEQUENCE [LARGE SCALE GENOMIC DNA]</scope>
    <source>
        <strain evidence="2 3">DSM 22954</strain>
    </source>
</reference>
<keyword evidence="3" id="KW-1185">Reference proteome</keyword>
<dbReference type="CDD" id="cd05399">
    <property type="entry name" value="NT_Rel-Spo_like"/>
    <property type="match status" value="1"/>
</dbReference>
<evidence type="ECO:0000313" key="2">
    <source>
        <dbReference type="EMBL" id="KLV10423.1"/>
    </source>
</evidence>
<dbReference type="GO" id="GO:0016740">
    <property type="term" value="F:transferase activity"/>
    <property type="evidence" value="ECO:0007669"/>
    <property type="project" value="UniProtKB-KW"/>
</dbReference>
<dbReference type="STRING" id="320778.ABT57_07695"/>
<accession>A0A0J1HFN0</accession>
<dbReference type="Gene3D" id="3.30.460.10">
    <property type="entry name" value="Beta Polymerase, domain 2"/>
    <property type="match status" value="1"/>
</dbReference>
<evidence type="ECO:0000256" key="1">
    <source>
        <dbReference type="SAM" id="SignalP"/>
    </source>
</evidence>
<dbReference type="RefSeq" id="WP_047884588.1">
    <property type="nucleotide sequence ID" value="NZ_CP071326.1"/>
</dbReference>
<name>A0A0J1HFN0_9GAMM</name>
<keyword evidence="1" id="KW-0732">Signal</keyword>
<sequence length="262" mass="29456">MDIKGVLRTAFILFCVMGRGSAIASPTLNDFDRLDYEVSSKQSETSKKSFQRSLSGLYSINSWRSSDIRQPYSHFNALYQVAPHAQEELSNLIKEVGMMTGNDVIIPDVKSKERALSKIETELNGDASQITDLARASIVARDIPSLVQAFELVGKESTLIAVKNRFKNPAPSGYRDLKVLVQLPETGMIAEVQLHLDAISTVKSGPEHDIYEQIQHIERRAQHESRDLSEFELAQISQLRVTSQALYHDAWQQYLHPNRLAS</sequence>
<dbReference type="AlphaFoldDB" id="A0A0J1HFN0"/>
<evidence type="ECO:0000313" key="3">
    <source>
        <dbReference type="Proteomes" id="UP000035909"/>
    </source>
</evidence>
<dbReference type="GO" id="GO:0015969">
    <property type="term" value="P:guanosine tetraphosphate metabolic process"/>
    <property type="evidence" value="ECO:0007669"/>
    <property type="project" value="InterPro"/>
</dbReference>
<organism evidence="2 3">
    <name type="scientific">Photobacterium ganghwense</name>
    <dbReference type="NCBI Taxonomy" id="320778"/>
    <lineage>
        <taxon>Bacteria</taxon>
        <taxon>Pseudomonadati</taxon>
        <taxon>Pseudomonadota</taxon>
        <taxon>Gammaproteobacteria</taxon>
        <taxon>Vibrionales</taxon>
        <taxon>Vibrionaceae</taxon>
        <taxon>Photobacterium</taxon>
    </lineage>
</organism>
<comment type="caution">
    <text evidence="2">The sequence shown here is derived from an EMBL/GenBank/DDBJ whole genome shotgun (WGS) entry which is preliminary data.</text>
</comment>
<protein>
    <submittedName>
        <fullName evidence="2">Phosphoribosylglycinamide formyltransferase</fullName>
    </submittedName>
</protein>
<feature type="signal peptide" evidence="1">
    <location>
        <begin position="1"/>
        <end position="24"/>
    </location>
</feature>